<dbReference type="InterPro" id="IPR002182">
    <property type="entry name" value="NB-ARC"/>
</dbReference>
<dbReference type="InterPro" id="IPR011990">
    <property type="entry name" value="TPR-like_helical_dom_sf"/>
</dbReference>
<protein>
    <recommendedName>
        <fullName evidence="1">NB-ARC domain-containing protein</fullName>
    </recommendedName>
</protein>
<dbReference type="EMBL" id="WEGJ01000024">
    <property type="protein sequence ID" value="MQY14784.1"/>
    <property type="molecule type" value="Genomic_DNA"/>
</dbReference>
<dbReference type="RefSeq" id="WP_153455631.1">
    <property type="nucleotide sequence ID" value="NZ_WEGJ01000024.1"/>
</dbReference>
<dbReference type="OrthoDB" id="499349at2"/>
<dbReference type="PANTHER" id="PTHR47691">
    <property type="entry name" value="REGULATOR-RELATED"/>
    <property type="match status" value="1"/>
</dbReference>
<name>A0A7K0CPV6_9ACTN</name>
<dbReference type="PANTHER" id="PTHR47691:SF3">
    <property type="entry name" value="HTH-TYPE TRANSCRIPTIONAL REGULATOR RV0890C-RELATED"/>
    <property type="match status" value="1"/>
</dbReference>
<organism evidence="2 3">
    <name type="scientific">Streptomyces smaragdinus</name>
    <dbReference type="NCBI Taxonomy" id="2585196"/>
    <lineage>
        <taxon>Bacteria</taxon>
        <taxon>Bacillati</taxon>
        <taxon>Actinomycetota</taxon>
        <taxon>Actinomycetes</taxon>
        <taxon>Kitasatosporales</taxon>
        <taxon>Streptomycetaceae</taxon>
        <taxon>Streptomyces</taxon>
    </lineage>
</organism>
<reference evidence="2 3" key="1">
    <citation type="submission" date="2019-10" db="EMBL/GenBank/DDBJ databases">
        <title>Streptomyces smaragdinus sp. nov. and Streptomyces fabii sp. nov., isolated from the gut of fungus growing-termite Macrotermes natalensis.</title>
        <authorList>
            <person name="Schwitalla J."/>
            <person name="Benndorf R."/>
            <person name="Martin K."/>
            <person name="De Beer W."/>
            <person name="Kaster A.-K."/>
            <person name="Vollmers J."/>
            <person name="Poulsen M."/>
            <person name="Beemelmanns C."/>
        </authorList>
    </citation>
    <scope>NUCLEOTIDE SEQUENCE [LARGE SCALE GENOMIC DNA]</scope>
    <source>
        <strain evidence="2 3">RB5</strain>
    </source>
</reference>
<dbReference type="GO" id="GO:0043531">
    <property type="term" value="F:ADP binding"/>
    <property type="evidence" value="ECO:0007669"/>
    <property type="project" value="InterPro"/>
</dbReference>
<evidence type="ECO:0000313" key="3">
    <source>
        <dbReference type="Proteomes" id="UP000466345"/>
    </source>
</evidence>
<keyword evidence="3" id="KW-1185">Reference proteome</keyword>
<accession>A0A7K0CPV6</accession>
<dbReference type="Proteomes" id="UP000466345">
    <property type="component" value="Unassembled WGS sequence"/>
</dbReference>
<sequence length="686" mass="74357">MGNVPAEPDRIVGRRTETGRLERQIGRYRVVTLTGPGGVGKTRLALHAARRLRPLFRDGVWWVELSGLRDPALLPNAIAEALPLADNSPRPMAEVLADYLSSRQLLLVLDTCEHLADACSATLDMLLRAAPGIRIMTTSRRALEMMDEDAIRLEPLPVPGDTDGPSDAMLLLAERAAQAVPGFAVTDANRADLVRLCRRLEGLPLAIELAAARLRDFTPAKLAERLDDRFAVLGDNGGIVPDADPPWHQALRTAIGWSHELCTPPERLLWARLSVFAGTFDAESAKHVCSDEHLTPRQIDRLLTRMVGNSLITWVPNGAGERYRMLDTIREYGEGWLRDLGDEPAYRRRHRDRYLALAAEGDAAWLGADQFAWYDRMHAELDNLRVALEFSLSEPGDGAAALRLSGDLWFLWYACGLAREGRHYLDRALAAFPTPGRDRAKALYAAGTVLTELGDVAGLQDRSAQCTEASAGFGVLETGHAVTVAMLAAALRGDPAAVLELAEDHLAAHGEECTVPGLTSLGVGGHARIAAGRAEEALPVLDRLRAVCDKHGERWMRAWGDSIRAQAELALGRFPDARRSARAALEVKQRMHDSFGIGMCMEALAQAAVSSGDAGHAAYLLGVAQQLWDTLGRPQIGIPTWVAAHEECERQVRGALGEREYATAFAAGRAADPDAGIALALSGPGR</sequence>
<evidence type="ECO:0000313" key="2">
    <source>
        <dbReference type="EMBL" id="MQY14784.1"/>
    </source>
</evidence>
<comment type="caution">
    <text evidence="2">The sequence shown here is derived from an EMBL/GenBank/DDBJ whole genome shotgun (WGS) entry which is preliminary data.</text>
</comment>
<dbReference type="Pfam" id="PF00931">
    <property type="entry name" value="NB-ARC"/>
    <property type="match status" value="1"/>
</dbReference>
<gene>
    <name evidence="2" type="ORF">SRB5_49600</name>
</gene>
<dbReference type="Gene3D" id="3.40.50.300">
    <property type="entry name" value="P-loop containing nucleotide triphosphate hydrolases"/>
    <property type="match status" value="1"/>
</dbReference>
<dbReference type="Gene3D" id="1.25.40.10">
    <property type="entry name" value="Tetratricopeptide repeat domain"/>
    <property type="match status" value="1"/>
</dbReference>
<proteinExistence type="predicted"/>
<dbReference type="SUPFAM" id="SSF52540">
    <property type="entry name" value="P-loop containing nucleoside triphosphate hydrolases"/>
    <property type="match status" value="1"/>
</dbReference>
<dbReference type="InterPro" id="IPR027417">
    <property type="entry name" value="P-loop_NTPase"/>
</dbReference>
<dbReference type="SUPFAM" id="SSF48452">
    <property type="entry name" value="TPR-like"/>
    <property type="match status" value="1"/>
</dbReference>
<dbReference type="AlphaFoldDB" id="A0A7K0CPV6"/>
<evidence type="ECO:0000259" key="1">
    <source>
        <dbReference type="Pfam" id="PF00931"/>
    </source>
</evidence>
<feature type="domain" description="NB-ARC" evidence="1">
    <location>
        <begin position="28"/>
        <end position="141"/>
    </location>
</feature>
<dbReference type="PRINTS" id="PR00364">
    <property type="entry name" value="DISEASERSIST"/>
</dbReference>